<sequence length="116" mass="12898">MSRLWAEKILFSRTRPISLLRVSKQAPSRQIPKPIGAVNPESTHFVLPPKNRQKADTFPLINQLCIRRFGPVQNVVGSLPRVSWGLDDVVGSSSRVGRSEFECCGHELAESSSEVD</sequence>
<comment type="caution">
    <text evidence="1">The sequence shown here is derived from an EMBL/GenBank/DDBJ whole genome shotgun (WGS) entry which is preliminary data.</text>
</comment>
<gene>
    <name evidence="1" type="ORF">B296_00016749</name>
</gene>
<evidence type="ECO:0000313" key="1">
    <source>
        <dbReference type="EMBL" id="RRT80695.1"/>
    </source>
</evidence>
<dbReference type="Proteomes" id="UP000287651">
    <property type="component" value="Unassembled WGS sequence"/>
</dbReference>
<evidence type="ECO:0000313" key="2">
    <source>
        <dbReference type="Proteomes" id="UP000287651"/>
    </source>
</evidence>
<dbReference type="EMBL" id="AMZH03001082">
    <property type="protein sequence ID" value="RRT80695.1"/>
    <property type="molecule type" value="Genomic_DNA"/>
</dbReference>
<dbReference type="AlphaFoldDB" id="A0A427AWW0"/>
<accession>A0A427AWW0</accession>
<reference evidence="1 2" key="1">
    <citation type="journal article" date="2014" name="Agronomy (Basel)">
        <title>A Draft Genome Sequence for Ensete ventricosum, the Drought-Tolerant Tree Against Hunger.</title>
        <authorList>
            <person name="Harrison J."/>
            <person name="Moore K.A."/>
            <person name="Paszkiewicz K."/>
            <person name="Jones T."/>
            <person name="Grant M."/>
            <person name="Ambacheew D."/>
            <person name="Muzemil S."/>
            <person name="Studholme D.J."/>
        </authorList>
    </citation>
    <scope>NUCLEOTIDE SEQUENCE [LARGE SCALE GENOMIC DNA]</scope>
</reference>
<protein>
    <submittedName>
        <fullName evidence="1">Uncharacterized protein</fullName>
    </submittedName>
</protein>
<name>A0A427AWW0_ENSVE</name>
<proteinExistence type="predicted"/>
<organism evidence="1 2">
    <name type="scientific">Ensete ventricosum</name>
    <name type="common">Abyssinian banana</name>
    <name type="synonym">Musa ensete</name>
    <dbReference type="NCBI Taxonomy" id="4639"/>
    <lineage>
        <taxon>Eukaryota</taxon>
        <taxon>Viridiplantae</taxon>
        <taxon>Streptophyta</taxon>
        <taxon>Embryophyta</taxon>
        <taxon>Tracheophyta</taxon>
        <taxon>Spermatophyta</taxon>
        <taxon>Magnoliopsida</taxon>
        <taxon>Liliopsida</taxon>
        <taxon>Zingiberales</taxon>
        <taxon>Musaceae</taxon>
        <taxon>Ensete</taxon>
    </lineage>
</organism>